<dbReference type="Pfam" id="PF13581">
    <property type="entry name" value="HATPase_c_2"/>
    <property type="match status" value="1"/>
</dbReference>
<dbReference type="EMBL" id="BAABHS010000001">
    <property type="protein sequence ID" value="GAA4944753.1"/>
    <property type="molecule type" value="Genomic_DNA"/>
</dbReference>
<dbReference type="RefSeq" id="WP_345673128.1">
    <property type="nucleotide sequence ID" value="NZ_BAABHS010000001.1"/>
</dbReference>
<dbReference type="InterPro" id="IPR003594">
    <property type="entry name" value="HATPase_dom"/>
</dbReference>
<proteinExistence type="predicted"/>
<reference evidence="4" key="1">
    <citation type="journal article" date="2019" name="Int. J. Syst. Evol. Microbiol.">
        <title>The Global Catalogue of Microorganisms (GCM) 10K type strain sequencing project: providing services to taxonomists for standard genome sequencing and annotation.</title>
        <authorList>
            <consortium name="The Broad Institute Genomics Platform"/>
            <consortium name="The Broad Institute Genome Sequencing Center for Infectious Disease"/>
            <person name="Wu L."/>
            <person name="Ma J."/>
        </authorList>
    </citation>
    <scope>NUCLEOTIDE SEQUENCE [LARGE SCALE GENOMIC DNA]</scope>
    <source>
        <strain evidence="4">JCM 17986</strain>
    </source>
</reference>
<dbReference type="InterPro" id="IPR036890">
    <property type="entry name" value="HATPase_C_sf"/>
</dbReference>
<evidence type="ECO:0000313" key="4">
    <source>
        <dbReference type="Proteomes" id="UP001500466"/>
    </source>
</evidence>
<dbReference type="Gene3D" id="3.30.565.10">
    <property type="entry name" value="Histidine kinase-like ATPase, C-terminal domain"/>
    <property type="match status" value="1"/>
</dbReference>
<keyword evidence="4" id="KW-1185">Reference proteome</keyword>
<keyword evidence="1" id="KW-0808">Transferase</keyword>
<protein>
    <recommendedName>
        <fullName evidence="2">Histidine kinase/HSP90-like ATPase domain-containing protein</fullName>
    </recommendedName>
</protein>
<name>A0ABP9GJ10_9ACTN</name>
<sequence>MTDFSMRFTLTPRGARLARHLVADQLEKWGYPFGGVTSETLSLITSELATNAIRHTSGDDFHLRLTTGADHTLRVEVTDGSAQLPVKAAPTPGTESSRGLLIVEALATRWGCHDSAPGKTVWAELSAPENQKPPGA</sequence>
<evidence type="ECO:0000313" key="3">
    <source>
        <dbReference type="EMBL" id="GAA4944753.1"/>
    </source>
</evidence>
<dbReference type="SUPFAM" id="SSF55874">
    <property type="entry name" value="ATPase domain of HSP90 chaperone/DNA topoisomerase II/histidine kinase"/>
    <property type="match status" value="1"/>
</dbReference>
<feature type="domain" description="Histidine kinase/HSP90-like ATPase" evidence="2">
    <location>
        <begin position="9"/>
        <end position="123"/>
    </location>
</feature>
<dbReference type="Proteomes" id="UP001500466">
    <property type="component" value="Unassembled WGS sequence"/>
</dbReference>
<gene>
    <name evidence="3" type="ORF">GCM10023205_00430</name>
</gene>
<keyword evidence="1" id="KW-0418">Kinase</keyword>
<evidence type="ECO:0000256" key="1">
    <source>
        <dbReference type="ARBA" id="ARBA00022527"/>
    </source>
</evidence>
<comment type="caution">
    <text evidence="3">The sequence shown here is derived from an EMBL/GenBank/DDBJ whole genome shotgun (WGS) entry which is preliminary data.</text>
</comment>
<keyword evidence="1" id="KW-0723">Serine/threonine-protein kinase</keyword>
<evidence type="ECO:0000259" key="2">
    <source>
        <dbReference type="Pfam" id="PF13581"/>
    </source>
</evidence>
<accession>A0ABP9GJ10</accession>
<organism evidence="3 4">
    <name type="scientific">Yinghuangia aomiensis</name>
    <dbReference type="NCBI Taxonomy" id="676205"/>
    <lineage>
        <taxon>Bacteria</taxon>
        <taxon>Bacillati</taxon>
        <taxon>Actinomycetota</taxon>
        <taxon>Actinomycetes</taxon>
        <taxon>Kitasatosporales</taxon>
        <taxon>Streptomycetaceae</taxon>
        <taxon>Yinghuangia</taxon>
    </lineage>
</organism>
<dbReference type="CDD" id="cd16936">
    <property type="entry name" value="HATPase_RsbW-like"/>
    <property type="match status" value="1"/>
</dbReference>
<dbReference type="PANTHER" id="PTHR35526">
    <property type="entry name" value="ANTI-SIGMA-F FACTOR RSBW-RELATED"/>
    <property type="match status" value="1"/>
</dbReference>
<dbReference type="InterPro" id="IPR050267">
    <property type="entry name" value="Anti-sigma-factor_SerPK"/>
</dbReference>
<dbReference type="PANTHER" id="PTHR35526:SF3">
    <property type="entry name" value="ANTI-SIGMA-F FACTOR RSBW"/>
    <property type="match status" value="1"/>
</dbReference>